<organism evidence="2 3">
    <name type="scientific">Roseivivax marinus</name>
    <dbReference type="NCBI Taxonomy" id="1379903"/>
    <lineage>
        <taxon>Bacteria</taxon>
        <taxon>Pseudomonadati</taxon>
        <taxon>Pseudomonadota</taxon>
        <taxon>Alphaproteobacteria</taxon>
        <taxon>Rhodobacterales</taxon>
        <taxon>Roseobacteraceae</taxon>
        <taxon>Roseivivax</taxon>
    </lineage>
</organism>
<keyword evidence="3" id="KW-1185">Reference proteome</keyword>
<accession>W4HPA0</accession>
<dbReference type="STRING" id="1379903.ATO8_00075"/>
<keyword evidence="1" id="KW-0812">Transmembrane</keyword>
<evidence type="ECO:0000313" key="3">
    <source>
        <dbReference type="Proteomes" id="UP000019063"/>
    </source>
</evidence>
<protein>
    <recommendedName>
        <fullName evidence="4">HAMP domain-containing protein</fullName>
    </recommendedName>
</protein>
<feature type="transmembrane region" description="Helical" evidence="1">
    <location>
        <begin position="45"/>
        <end position="64"/>
    </location>
</feature>
<reference evidence="2 3" key="1">
    <citation type="journal article" date="2014" name="Antonie Van Leeuwenhoek">
        <title>Roseivivax atlanticus sp. nov., isolated from surface seawater of the Atlantic Ocean.</title>
        <authorList>
            <person name="Li G."/>
            <person name="Lai Q."/>
            <person name="Liu X."/>
            <person name="Sun F."/>
            <person name="Shao Z."/>
        </authorList>
    </citation>
    <scope>NUCLEOTIDE SEQUENCE [LARGE SCALE GENOMIC DNA]</scope>
    <source>
        <strain evidence="2 3">22II-s10s</strain>
    </source>
</reference>
<evidence type="ECO:0000313" key="2">
    <source>
        <dbReference type="EMBL" id="ETW14258.1"/>
    </source>
</evidence>
<comment type="caution">
    <text evidence="2">The sequence shown here is derived from an EMBL/GenBank/DDBJ whole genome shotgun (WGS) entry which is preliminary data.</text>
</comment>
<proteinExistence type="predicted"/>
<dbReference type="EMBL" id="AQQW01000001">
    <property type="protein sequence ID" value="ETW14258.1"/>
    <property type="molecule type" value="Genomic_DNA"/>
</dbReference>
<evidence type="ECO:0000256" key="1">
    <source>
        <dbReference type="SAM" id="Phobius"/>
    </source>
</evidence>
<dbReference type="Proteomes" id="UP000019063">
    <property type="component" value="Unassembled WGS sequence"/>
</dbReference>
<name>W4HPA0_9RHOB</name>
<gene>
    <name evidence="2" type="ORF">ATO8_00075</name>
</gene>
<evidence type="ECO:0008006" key="4">
    <source>
        <dbReference type="Google" id="ProtNLM"/>
    </source>
</evidence>
<dbReference type="AlphaFoldDB" id="W4HPA0"/>
<keyword evidence="1" id="KW-0472">Membrane</keyword>
<dbReference type="eggNOG" id="COG2205">
    <property type="taxonomic scope" value="Bacteria"/>
</dbReference>
<sequence>MFFRCASSKNLPRVKISPTSKHIAILGYTFGGQEMPRLPKLSLSLTFWNGLLLSVVVGAVLIASQRSTDELGSRVQEDQALRAAEAVSLTFSKAIEREWESIRAVASQVDASSYEGSRRFVDAVLSASSSVSWAGIANASGIVFAGAGGAREGEDVSQRRWFREGLRDENAGSVFRPEGQDERGFINLSVPIYNEDGEASAVVVYRIGMAWVEAYVGQTADALDVDLYVINAANEVLVQRERTFEAALTEREITSARLRANRGLIVATPEGSRFTSATKSNMVGRANPPMGWSLVVRVPYHSPEVLASRELGWPTVFFLTAAAAVLGCLALINGLIARPIASLAACAENFSKGEVTYPAERVNTIEAEQLSGALSALQTQQSNEKRRRKSKSELLGRQLKVVRG</sequence>
<feature type="transmembrane region" description="Helical" evidence="1">
    <location>
        <begin position="316"/>
        <end position="336"/>
    </location>
</feature>
<keyword evidence="1" id="KW-1133">Transmembrane helix</keyword>
<dbReference type="Gene3D" id="3.30.450.20">
    <property type="entry name" value="PAS domain"/>
    <property type="match status" value="1"/>
</dbReference>